<comment type="caution">
    <text evidence="1">The sequence shown here is derived from an EMBL/GenBank/DDBJ whole genome shotgun (WGS) entry which is preliminary data.</text>
</comment>
<sequence>MNQTWVLLRGGPYDGEFWPVDDDKLGGRLEFDGRHRKHKVPARYTITDEPVATSKGVGLVAVFAHSPGE</sequence>
<dbReference type="EMBL" id="JAIXCQ010000004">
    <property type="protein sequence ID" value="MCA5893413.1"/>
    <property type="molecule type" value="Genomic_DNA"/>
</dbReference>
<evidence type="ECO:0000313" key="1">
    <source>
        <dbReference type="EMBL" id="MCA5893413.1"/>
    </source>
</evidence>
<gene>
    <name evidence="1" type="ORF">LEP48_08620</name>
</gene>
<name>A0ABS7ZES5_9MICO</name>
<keyword evidence="2" id="KW-1185">Reference proteome</keyword>
<accession>A0ABS7ZES5</accession>
<organism evidence="1 2">
    <name type="scientific">Isoptericola luteus</name>
    <dbReference type="NCBI Taxonomy" id="2879484"/>
    <lineage>
        <taxon>Bacteria</taxon>
        <taxon>Bacillati</taxon>
        <taxon>Actinomycetota</taxon>
        <taxon>Actinomycetes</taxon>
        <taxon>Micrococcales</taxon>
        <taxon>Promicromonosporaceae</taxon>
        <taxon>Isoptericola</taxon>
    </lineage>
</organism>
<dbReference type="Proteomes" id="UP001319870">
    <property type="component" value="Unassembled WGS sequence"/>
</dbReference>
<reference evidence="1 2" key="1">
    <citation type="submission" date="2021-09" db="EMBL/GenBank/DDBJ databases">
        <title>Isoptericola luteus sp. nov., a novel bacterium isolated from Harbin, the capital city of Heilongjiang province.</title>
        <authorList>
            <person name="Li J."/>
        </authorList>
    </citation>
    <scope>NUCLEOTIDE SEQUENCE [LARGE SCALE GENOMIC DNA]</scope>
    <source>
        <strain evidence="1 2">NEAU-Y5</strain>
    </source>
</reference>
<dbReference type="RefSeq" id="WP_225565164.1">
    <property type="nucleotide sequence ID" value="NZ_JAIXCQ010000004.1"/>
</dbReference>
<protein>
    <submittedName>
        <fullName evidence="1">Uncharacterized protein</fullName>
    </submittedName>
</protein>
<proteinExistence type="predicted"/>
<evidence type="ECO:0000313" key="2">
    <source>
        <dbReference type="Proteomes" id="UP001319870"/>
    </source>
</evidence>